<dbReference type="InterPro" id="IPR036138">
    <property type="entry name" value="PBP_dimer_sf"/>
</dbReference>
<dbReference type="InterPro" id="IPR001460">
    <property type="entry name" value="PCN-bd_Tpept"/>
</dbReference>
<name>A0A1V1I2X7_9FIRM</name>
<evidence type="ECO:0000256" key="4">
    <source>
        <dbReference type="SAM" id="Phobius"/>
    </source>
</evidence>
<dbReference type="SUPFAM" id="SSF56601">
    <property type="entry name" value="beta-lactamase/transpeptidase-like"/>
    <property type="match status" value="1"/>
</dbReference>
<dbReference type="InterPro" id="IPR050515">
    <property type="entry name" value="Beta-lactam/transpept"/>
</dbReference>
<dbReference type="GO" id="GO:0071972">
    <property type="term" value="F:peptidoglycan L,D-transpeptidase activity"/>
    <property type="evidence" value="ECO:0007669"/>
    <property type="project" value="TreeGrafter"/>
</dbReference>
<evidence type="ECO:0000256" key="3">
    <source>
        <dbReference type="ARBA" id="ARBA00023136"/>
    </source>
</evidence>
<dbReference type="AlphaFoldDB" id="A0A1V1I2X7"/>
<dbReference type="InterPro" id="IPR012338">
    <property type="entry name" value="Beta-lactam/transpept-like"/>
</dbReference>
<dbReference type="Gene3D" id="3.40.710.10">
    <property type="entry name" value="DD-peptidase/beta-lactamase superfamily"/>
    <property type="match status" value="1"/>
</dbReference>
<dbReference type="Proteomes" id="UP000245622">
    <property type="component" value="Chromosome 1"/>
</dbReference>
<keyword evidence="4" id="KW-1133">Transmembrane helix</keyword>
<dbReference type="EMBL" id="LN555523">
    <property type="protein sequence ID" value="CED94493.1"/>
    <property type="molecule type" value="Genomic_DNA"/>
</dbReference>
<feature type="domain" description="Penicillin-binding protein transpeptidase" evidence="5">
    <location>
        <begin position="251"/>
        <end position="550"/>
    </location>
</feature>
<evidence type="ECO:0000256" key="1">
    <source>
        <dbReference type="ARBA" id="ARBA00004370"/>
    </source>
</evidence>
<evidence type="ECO:0000259" key="5">
    <source>
        <dbReference type="Pfam" id="PF00905"/>
    </source>
</evidence>
<dbReference type="GO" id="GO:0071555">
    <property type="term" value="P:cell wall organization"/>
    <property type="evidence" value="ECO:0007669"/>
    <property type="project" value="TreeGrafter"/>
</dbReference>
<comment type="similarity">
    <text evidence="2">Belongs to the transpeptidase family.</text>
</comment>
<protein>
    <submittedName>
        <fullName evidence="7">Penicillin-binding protein, transpeptidase domain protein</fullName>
    </submittedName>
</protein>
<keyword evidence="3 4" id="KW-0472">Membrane</keyword>
<gene>
    <name evidence="7" type="ORF">CRIB_1887</name>
</gene>
<feature type="domain" description="Penicillin-binding protein dimerisation" evidence="6">
    <location>
        <begin position="59"/>
        <end position="187"/>
    </location>
</feature>
<dbReference type="Gene3D" id="3.90.1310.10">
    <property type="entry name" value="Penicillin-binding protein 2a (Domain 2)"/>
    <property type="match status" value="1"/>
</dbReference>
<keyword evidence="4" id="KW-0812">Transmembrane</keyword>
<dbReference type="GeneID" id="82205913"/>
<organism evidence="7 8">
    <name type="scientific">Romboutsia ilealis</name>
    <dbReference type="NCBI Taxonomy" id="1115758"/>
    <lineage>
        <taxon>Bacteria</taxon>
        <taxon>Bacillati</taxon>
        <taxon>Bacillota</taxon>
        <taxon>Clostridia</taxon>
        <taxon>Peptostreptococcales</taxon>
        <taxon>Peptostreptococcaceae</taxon>
        <taxon>Romboutsia</taxon>
    </lineage>
</organism>
<accession>A0A1V1I2X7</accession>
<sequence>MPRKTILPKQISRRAYSIFFIFIIGYLVLVYKVVDIQFINADFYKEKVENQNTRKIELNSGRGTIYDRNNKALTDTKVSKIIVVQKAQILNDNETQELVNKVMKDENGDLKTDIEYNVLESVVEIETEVIDNNLEKQLEEKGIIVEDKKLRYSSDGILSHTIGYISSVDKIGQYGIEKDMEELLNNSHEEYISVFKAGQAGNEGNKNVGILKGTIKTVDKDDDDKHIKLTIDKDIQSIVEETVDKEENPSAVVISDVNTGEILAISSRPTFDQYDLSKYINSRDGETMNRAIQVNYPIGSIFKIVVLYAALENNIIDENYTYECSGSITIGNNNEVLNCNKLDGHGLQTLKDAFSNSCNPAFLDIAMKVGKENIIEAARKLHMEEKVDIGLEEETFEVIPKDISIRNLAIGQGSMEFTPIQVNQMTQIIANNGTYKPLYLYDSVLDSNQNIIKTFKSAKNEEIISPYSLSKIKELMKNVSKEGTGKELNDLPGGCGVKTGTAQSTVNSIKVNHSWITGFYPENDPKYAITVIVEGNENGNKQSLPIFKEICMKINNKIK</sequence>
<dbReference type="Pfam" id="PF00905">
    <property type="entry name" value="Transpeptidase"/>
    <property type="match status" value="1"/>
</dbReference>
<dbReference type="InterPro" id="IPR005311">
    <property type="entry name" value="PBP_dimer"/>
</dbReference>
<evidence type="ECO:0000313" key="7">
    <source>
        <dbReference type="EMBL" id="CED94493.1"/>
    </source>
</evidence>
<evidence type="ECO:0000259" key="6">
    <source>
        <dbReference type="Pfam" id="PF03717"/>
    </source>
</evidence>
<dbReference type="RefSeq" id="WP_180702003.1">
    <property type="nucleotide sequence ID" value="NZ_CAOWGD010000001.1"/>
</dbReference>
<comment type="subcellular location">
    <subcellularLocation>
        <location evidence="1">Membrane</location>
    </subcellularLocation>
</comment>
<dbReference type="PANTHER" id="PTHR30627:SF24">
    <property type="entry name" value="PENICILLIN-BINDING PROTEIN 4B"/>
    <property type="match status" value="1"/>
</dbReference>
<evidence type="ECO:0000256" key="2">
    <source>
        <dbReference type="ARBA" id="ARBA00007171"/>
    </source>
</evidence>
<dbReference type="SUPFAM" id="SSF56519">
    <property type="entry name" value="Penicillin binding protein dimerisation domain"/>
    <property type="match status" value="1"/>
</dbReference>
<dbReference type="PANTHER" id="PTHR30627">
    <property type="entry name" value="PEPTIDOGLYCAN D,D-TRANSPEPTIDASE"/>
    <property type="match status" value="1"/>
</dbReference>
<dbReference type="GO" id="GO:0008658">
    <property type="term" value="F:penicillin binding"/>
    <property type="evidence" value="ECO:0007669"/>
    <property type="project" value="InterPro"/>
</dbReference>
<proteinExistence type="inferred from homology"/>
<keyword evidence="8" id="KW-1185">Reference proteome</keyword>
<dbReference type="GO" id="GO:0005886">
    <property type="term" value="C:plasma membrane"/>
    <property type="evidence" value="ECO:0007669"/>
    <property type="project" value="TreeGrafter"/>
</dbReference>
<reference evidence="7 8" key="1">
    <citation type="submission" date="2014-04" db="EMBL/GenBank/DDBJ databases">
        <authorList>
            <person name="Hornung B.V."/>
        </authorList>
    </citation>
    <scope>NUCLEOTIDE SEQUENCE [LARGE SCALE GENOMIC DNA]</scope>
    <source>
        <strain evidence="7 8">CRIB</strain>
    </source>
</reference>
<evidence type="ECO:0000313" key="8">
    <source>
        <dbReference type="Proteomes" id="UP000245622"/>
    </source>
</evidence>
<feature type="transmembrane region" description="Helical" evidence="4">
    <location>
        <begin position="15"/>
        <end position="34"/>
    </location>
</feature>
<dbReference type="Pfam" id="PF03717">
    <property type="entry name" value="PBP_dimer"/>
    <property type="match status" value="1"/>
</dbReference>
<dbReference type="KEGG" id="ril:CRIB_1887"/>